<evidence type="ECO:0000256" key="4">
    <source>
        <dbReference type="ARBA" id="ARBA00022801"/>
    </source>
</evidence>
<dbReference type="PROSITE" id="PS50967">
    <property type="entry name" value="HRDC"/>
    <property type="match status" value="1"/>
</dbReference>
<dbReference type="EMBL" id="VMNH01000016">
    <property type="protein sequence ID" value="TVO72484.1"/>
    <property type="molecule type" value="Genomic_DNA"/>
</dbReference>
<organism evidence="8 9">
    <name type="scientific">Sedimenticola selenatireducens</name>
    <dbReference type="NCBI Taxonomy" id="191960"/>
    <lineage>
        <taxon>Bacteria</taxon>
        <taxon>Pseudomonadati</taxon>
        <taxon>Pseudomonadota</taxon>
        <taxon>Gammaproteobacteria</taxon>
        <taxon>Chromatiales</taxon>
        <taxon>Sedimenticolaceae</taxon>
        <taxon>Sedimenticola</taxon>
    </lineage>
</organism>
<dbReference type="SUPFAM" id="SSF47819">
    <property type="entry name" value="HRDC-like"/>
    <property type="match status" value="2"/>
</dbReference>
<comment type="cofactor">
    <cofactor evidence="6">
        <name>a divalent metal cation</name>
        <dbReference type="ChEBI" id="CHEBI:60240"/>
    </cofactor>
</comment>
<evidence type="ECO:0000313" key="9">
    <source>
        <dbReference type="Proteomes" id="UP000316649"/>
    </source>
</evidence>
<evidence type="ECO:0000256" key="5">
    <source>
        <dbReference type="ARBA" id="ARBA00022839"/>
    </source>
</evidence>
<dbReference type="Pfam" id="PF01612">
    <property type="entry name" value="DNA_pol_A_exo1"/>
    <property type="match status" value="1"/>
</dbReference>
<dbReference type="InterPro" id="IPR012337">
    <property type="entry name" value="RNaseH-like_sf"/>
</dbReference>
<keyword evidence="9" id="KW-1185">Reference proteome</keyword>
<dbReference type="SMART" id="SM00474">
    <property type="entry name" value="35EXOc"/>
    <property type="match status" value="1"/>
</dbReference>
<comment type="function">
    <text evidence="6">Exonuclease involved in the 3' processing of various precursor tRNAs. Initiates hydrolysis at the 3'-terminus of an RNA molecule and releases 5'-mononucleotides.</text>
</comment>
<comment type="caution">
    <text evidence="8">The sequence shown here is derived from an EMBL/GenBank/DDBJ whole genome shotgun (WGS) entry which is preliminary data.</text>
</comment>
<sequence length="419" mass="48103">MSETGSIIPFARKQTNRWRCFVMLVATFCQQKLTMQENHIQTEAQLLEFCNLIRNSEWLALDTEFVREKTYYPQFCLLQISNGALAATIDPIQIEDLSSLLEILYDTNIVKVFHSGRQDLEIFYNLWGKVPTPLFDTQLAASLLGLGDQVGYGNLVELVLSHTLEKGHSRTDWSRRPLDDAQLRYALDDVIYLGDLYVELKRRLQEQRREHWLQDDFDQLANPLTYDPDPKDAWKRIKGRQRLKGVQLAVLQSLTAWREQVAQQSNRPKRWILKDEVLADLAKHQPNTTEQMEKIRGLEPGTIRKQGDALLKLIAEAKGLPKGLWPVDKKRAAKLTTQQEAMTDLLFCALRLLAEQNQITPAAITSRKELEALVSGERDLELMHGWRRVIAGNALVQILDGTLWPVYEQGQIRLDPHGS</sequence>
<dbReference type="InterPro" id="IPR051086">
    <property type="entry name" value="RNase_D-like"/>
</dbReference>
<dbReference type="GO" id="GO:0003676">
    <property type="term" value="F:nucleic acid binding"/>
    <property type="evidence" value="ECO:0007669"/>
    <property type="project" value="InterPro"/>
</dbReference>
<dbReference type="AlphaFoldDB" id="A0A557S4Z2"/>
<comment type="subcellular location">
    <subcellularLocation>
        <location evidence="6">Cytoplasm</location>
    </subcellularLocation>
</comment>
<evidence type="ECO:0000256" key="1">
    <source>
        <dbReference type="ARBA" id="ARBA00022490"/>
    </source>
</evidence>
<dbReference type="SMART" id="SM00341">
    <property type="entry name" value="HRDC"/>
    <property type="match status" value="1"/>
</dbReference>
<dbReference type="InterPro" id="IPR010997">
    <property type="entry name" value="HRDC-like_sf"/>
</dbReference>
<comment type="similarity">
    <text evidence="6">Belongs to the RNase D family.</text>
</comment>
<keyword evidence="2 6" id="KW-0819">tRNA processing</keyword>
<evidence type="ECO:0000313" key="8">
    <source>
        <dbReference type="EMBL" id="TVO72484.1"/>
    </source>
</evidence>
<evidence type="ECO:0000259" key="7">
    <source>
        <dbReference type="PROSITE" id="PS50967"/>
    </source>
</evidence>
<protein>
    <recommendedName>
        <fullName evidence="6">Ribonuclease D</fullName>
        <shortName evidence="6">RNase D</shortName>
        <ecNumber evidence="6">3.1.13.5</ecNumber>
    </recommendedName>
</protein>
<evidence type="ECO:0000256" key="3">
    <source>
        <dbReference type="ARBA" id="ARBA00022722"/>
    </source>
</evidence>
<dbReference type="GO" id="GO:0005737">
    <property type="term" value="C:cytoplasm"/>
    <property type="evidence" value="ECO:0007669"/>
    <property type="project" value="UniProtKB-SubCell"/>
</dbReference>
<dbReference type="InterPro" id="IPR036397">
    <property type="entry name" value="RNaseH_sf"/>
</dbReference>
<dbReference type="CDD" id="cd06142">
    <property type="entry name" value="RNaseD_exo"/>
    <property type="match status" value="1"/>
</dbReference>
<keyword evidence="3 6" id="KW-0540">Nuclease</keyword>
<dbReference type="NCBIfam" id="TIGR01388">
    <property type="entry name" value="rnd"/>
    <property type="match status" value="1"/>
</dbReference>
<dbReference type="InterPro" id="IPR044876">
    <property type="entry name" value="HRDC_dom_sf"/>
</dbReference>
<dbReference type="InterPro" id="IPR002562">
    <property type="entry name" value="3'-5'_exonuclease_dom"/>
</dbReference>
<dbReference type="Pfam" id="PF00570">
    <property type="entry name" value="HRDC"/>
    <property type="match status" value="1"/>
</dbReference>
<comment type="catalytic activity">
    <reaction evidence="6">
        <text>Exonucleolytic cleavage that removes extra residues from the 3'-terminus of tRNA to produce 5'-mononucleotides.</text>
        <dbReference type="EC" id="3.1.13.5"/>
    </reaction>
</comment>
<feature type="domain" description="HRDC" evidence="7">
    <location>
        <begin position="244"/>
        <end position="324"/>
    </location>
</feature>
<keyword evidence="4 6" id="KW-0378">Hydrolase</keyword>
<dbReference type="GO" id="GO:0000166">
    <property type="term" value="F:nucleotide binding"/>
    <property type="evidence" value="ECO:0007669"/>
    <property type="project" value="InterPro"/>
</dbReference>
<dbReference type="GO" id="GO:0008408">
    <property type="term" value="F:3'-5' exonuclease activity"/>
    <property type="evidence" value="ECO:0007669"/>
    <property type="project" value="InterPro"/>
</dbReference>
<evidence type="ECO:0000256" key="6">
    <source>
        <dbReference type="HAMAP-Rule" id="MF_01899"/>
    </source>
</evidence>
<dbReference type="PANTHER" id="PTHR47649:SF1">
    <property type="entry name" value="RIBONUCLEASE D"/>
    <property type="match status" value="1"/>
</dbReference>
<dbReference type="HAMAP" id="MF_01899">
    <property type="entry name" value="RNase_D"/>
    <property type="match status" value="1"/>
</dbReference>
<proteinExistence type="inferred from homology"/>
<dbReference type="Gene3D" id="3.30.420.10">
    <property type="entry name" value="Ribonuclease H-like superfamily/Ribonuclease H"/>
    <property type="match status" value="1"/>
</dbReference>
<keyword evidence="5 6" id="KW-0269">Exonuclease</keyword>
<name>A0A557S4Z2_9GAMM</name>
<dbReference type="EC" id="3.1.13.5" evidence="6"/>
<accession>A0A557S4Z2</accession>
<evidence type="ECO:0000256" key="2">
    <source>
        <dbReference type="ARBA" id="ARBA00022694"/>
    </source>
</evidence>
<keyword evidence="1 6" id="KW-0963">Cytoplasm</keyword>
<dbReference type="Gene3D" id="1.10.150.80">
    <property type="entry name" value="HRDC domain"/>
    <property type="match status" value="1"/>
</dbReference>
<dbReference type="GO" id="GO:0042780">
    <property type="term" value="P:tRNA 3'-end processing"/>
    <property type="evidence" value="ECO:0007669"/>
    <property type="project" value="UniProtKB-UniRule"/>
</dbReference>
<dbReference type="SUPFAM" id="SSF53098">
    <property type="entry name" value="Ribonuclease H-like"/>
    <property type="match status" value="1"/>
</dbReference>
<dbReference type="GO" id="GO:0033890">
    <property type="term" value="F:ribonuclease D activity"/>
    <property type="evidence" value="ECO:0007669"/>
    <property type="project" value="UniProtKB-UniRule"/>
</dbReference>
<dbReference type="PANTHER" id="PTHR47649">
    <property type="entry name" value="RIBONUCLEASE D"/>
    <property type="match status" value="1"/>
</dbReference>
<reference evidence="8 9" key="1">
    <citation type="submission" date="2019-07" db="EMBL/GenBank/DDBJ databases">
        <title>The pathways for chlorine oxyanion respiration interact through the shared metabolite chlorate.</title>
        <authorList>
            <person name="Barnum T.P."/>
            <person name="Cheng Y."/>
            <person name="Hill K.A."/>
            <person name="Lucas L.N."/>
            <person name="Carlson H.K."/>
            <person name="Coates J.D."/>
        </authorList>
    </citation>
    <scope>NUCLEOTIDE SEQUENCE [LARGE SCALE GENOMIC DNA]</scope>
    <source>
        <strain evidence="8 9">BK-1</strain>
    </source>
</reference>
<gene>
    <name evidence="6 8" type="primary">rnd</name>
    <name evidence="8" type="ORF">FHP88_12890</name>
</gene>
<dbReference type="InterPro" id="IPR006292">
    <property type="entry name" value="RNase_D"/>
</dbReference>
<dbReference type="InterPro" id="IPR002121">
    <property type="entry name" value="HRDC_dom"/>
</dbReference>
<dbReference type="Proteomes" id="UP000316649">
    <property type="component" value="Unassembled WGS sequence"/>
</dbReference>